<dbReference type="Proteomes" id="UP000194267">
    <property type="component" value="Unassembled WGS sequence"/>
</dbReference>
<sequence>MIRDPLPGRARKPRSVGLTMVIDKGLGLGPTRALLELAGEYIDFIKLGFGTAALYPERILREKVALIRGCGVEPYPGGTFLEAALLQGRLEAFLAATWDLGFRTVEVSEGTIDLDHRDRERAIRAARNMGFTVITEVGKKDGSQELDPAAALSRIEADLAAGAAKVIVEGRESGKGVGLYDREGRLKLGLLERLVAGLPDPGAIIWEAPLKAQQEELIARFGVNVNLGNVPPEEVIALEALRCGLRGDTLRLAIEGALPGGPGEPGAVGRPGAPHGR</sequence>
<evidence type="ECO:0000256" key="1">
    <source>
        <dbReference type="ARBA" id="ARBA00010424"/>
    </source>
</evidence>
<comment type="caution">
    <text evidence="3">The sequence shown here is derived from an EMBL/GenBank/DDBJ whole genome shotgun (WGS) entry which is preliminary data.</text>
</comment>
<proteinExistence type="inferred from homology"/>
<feature type="compositionally biased region" description="Low complexity" evidence="2">
    <location>
        <begin position="267"/>
        <end position="277"/>
    </location>
</feature>
<evidence type="ECO:0000256" key="2">
    <source>
        <dbReference type="SAM" id="MobiDB-lite"/>
    </source>
</evidence>
<accession>A0A1Y2T2L2</accession>
<gene>
    <name evidence="3" type="ORF">A6D92_13980</name>
</gene>
<name>A0A1Y2T2L2_SYMTR</name>
<feature type="region of interest" description="Disordered" evidence="2">
    <location>
        <begin position="256"/>
        <end position="277"/>
    </location>
</feature>
<dbReference type="EMBL" id="LWLV01001276">
    <property type="protein sequence ID" value="OTA40722.1"/>
    <property type="molecule type" value="Genomic_DNA"/>
</dbReference>
<dbReference type="SUPFAM" id="SSF102110">
    <property type="entry name" value="(2r)-phospho-3-sulfolactate synthase ComA"/>
    <property type="match status" value="1"/>
</dbReference>
<comment type="similarity">
    <text evidence="1">Belongs to the phosphosulfolactate synthase family.</text>
</comment>
<dbReference type="Gene3D" id="3.20.20.70">
    <property type="entry name" value="Aldolase class I"/>
    <property type="match status" value="1"/>
</dbReference>
<evidence type="ECO:0000313" key="4">
    <source>
        <dbReference type="Proteomes" id="UP000194267"/>
    </source>
</evidence>
<dbReference type="InterPro" id="IPR036112">
    <property type="entry name" value="ComA_synth_sf"/>
</dbReference>
<dbReference type="InterPro" id="IPR013785">
    <property type="entry name" value="Aldolase_TIM"/>
</dbReference>
<protein>
    <submittedName>
        <fullName evidence="3">Phosphosulfolactate synthase</fullName>
    </submittedName>
</protein>
<dbReference type="AlphaFoldDB" id="A0A1Y2T2L2"/>
<dbReference type="Pfam" id="PF02679">
    <property type="entry name" value="ComA"/>
    <property type="match status" value="1"/>
</dbReference>
<evidence type="ECO:0000313" key="3">
    <source>
        <dbReference type="EMBL" id="OTA40722.1"/>
    </source>
</evidence>
<organism evidence="3 4">
    <name type="scientific">Symbiobacterium thermophilum</name>
    <dbReference type="NCBI Taxonomy" id="2734"/>
    <lineage>
        <taxon>Bacteria</taxon>
        <taxon>Bacillati</taxon>
        <taxon>Bacillota</taxon>
        <taxon>Clostridia</taxon>
        <taxon>Eubacteriales</taxon>
        <taxon>Symbiobacteriaceae</taxon>
        <taxon>Symbiobacterium</taxon>
    </lineage>
</organism>
<reference evidence="4" key="1">
    <citation type="submission" date="2016-04" db="EMBL/GenBank/DDBJ databases">
        <authorList>
            <person name="Antunes L.P."/>
            <person name="Martins L.F."/>
            <person name="Pereira R.V."/>
            <person name="Thomas A.M."/>
            <person name="Barbosa D."/>
            <person name="Nascimento L."/>
            <person name="Silva G.M."/>
            <person name="Condomitti G.W."/>
            <person name="Digiampietri L.A."/>
            <person name="Lombardi K.C."/>
            <person name="Ramos P.L."/>
            <person name="Quaggio R.B."/>
            <person name="Oliveira J.C."/>
            <person name="Pascon R.C."/>
            <person name="Cruz J.B."/>
            <person name="Silva A.M."/>
            <person name="Setubal J.C."/>
        </authorList>
    </citation>
    <scope>NUCLEOTIDE SEQUENCE [LARGE SCALE GENOMIC DNA]</scope>
</reference>
<dbReference type="InterPro" id="IPR003830">
    <property type="entry name" value="ComA_synth"/>
</dbReference>